<protein>
    <submittedName>
        <fullName evidence="2">Uncharacterized protein</fullName>
    </submittedName>
</protein>
<evidence type="ECO:0000256" key="1">
    <source>
        <dbReference type="SAM" id="MobiDB-lite"/>
    </source>
</evidence>
<feature type="region of interest" description="Disordered" evidence="1">
    <location>
        <begin position="168"/>
        <end position="193"/>
    </location>
</feature>
<reference evidence="2" key="1">
    <citation type="journal article" date="2014" name="Genome Announc.">
        <title>Complete sequencing and chromosome-scale genome assembly of the industrial progenitor strain P2niaD18 from the penicillin producer Penicillium chrysogenum.</title>
        <authorList>
            <person name="Specht T."/>
            <person name="Dahlmann T.A."/>
            <person name="Zadra I."/>
            <person name="Kurnsteiner H."/>
            <person name="Kuck U."/>
        </authorList>
    </citation>
    <scope>NUCLEOTIDE SEQUENCE [LARGE SCALE GENOMIC DNA]</scope>
    <source>
        <strain evidence="2">P2niaD18</strain>
    </source>
</reference>
<gene>
    <name evidence="2" type="ORF">EN45_024740</name>
</gene>
<sequence>MHESTKGTKPDNGVSTRDSAPIRLHTVRILFSHDITQLMKDIKRNGLDDVVLDAIPLQGLGAQHQAQDDHGNTKNEFQVDLAVDESGILRVLMKYGVVKFIPLSSDDPIVLQQPTTDPDLKKALCYQHLHSKYLQEYGKKRDLAEVLGYEMHKYLKNWGTVASVTSTRPEGYGGHGRSEQRNLSRGALRGRTV</sequence>
<name>A0A167X260_PENCH</name>
<accession>A0A167X260</accession>
<organism evidence="2">
    <name type="scientific">Penicillium chrysogenum</name>
    <name type="common">Penicillium notatum</name>
    <dbReference type="NCBI Taxonomy" id="5076"/>
    <lineage>
        <taxon>Eukaryota</taxon>
        <taxon>Fungi</taxon>
        <taxon>Dikarya</taxon>
        <taxon>Ascomycota</taxon>
        <taxon>Pezizomycotina</taxon>
        <taxon>Eurotiomycetes</taxon>
        <taxon>Eurotiomycetidae</taxon>
        <taxon>Eurotiales</taxon>
        <taxon>Aspergillaceae</taxon>
        <taxon>Penicillium</taxon>
        <taxon>Penicillium chrysogenum species complex</taxon>
    </lineage>
</organism>
<evidence type="ECO:0000313" key="2">
    <source>
        <dbReference type="EMBL" id="KZN92320.1"/>
    </source>
</evidence>
<dbReference type="Proteomes" id="UP000076449">
    <property type="component" value="Chromosome I"/>
</dbReference>
<dbReference type="EMBL" id="CM002798">
    <property type="protein sequence ID" value="KZN92320.1"/>
    <property type="molecule type" value="Genomic_DNA"/>
</dbReference>
<dbReference type="AlphaFoldDB" id="A0A167X260"/>
<proteinExistence type="predicted"/>